<evidence type="ECO:0008006" key="5">
    <source>
        <dbReference type="Google" id="ProtNLM"/>
    </source>
</evidence>
<sequence length="227" mass="26089">MAPTSAIIGIPALIMLLAHYKSLPLAYTARSGLLLRSLVKQAKAKNLEPEPLFGIVSQDHKVLFDDIDYNQHMNNGMYNKVLDFGRIHLLYTVLPRVMMEPDHNIFCHNAGVVTLFRKEIKPLSKYTVQTRIWTWNQKWFWLQHRFVLPDGTTACLCVSKLVFKKTSGKTIPPVEIFKLCGHDLSDPSIEERRQKNWELAEGLIKLDALTKDPYPWSELQVLPHAKL</sequence>
<dbReference type="AlphaFoldDB" id="A0A068RVZ8"/>
<protein>
    <recommendedName>
        <fullName evidence="5">Thioesterase thiol ester dehydrase-isomerase</fullName>
    </recommendedName>
</protein>
<dbReference type="InterPro" id="IPR051490">
    <property type="entry name" value="THEM6_lcsJ_thioesterase"/>
</dbReference>
<keyword evidence="2" id="KW-0812">Transmembrane</keyword>
<evidence type="ECO:0000313" key="3">
    <source>
        <dbReference type="EMBL" id="CDH53792.1"/>
    </source>
</evidence>
<dbReference type="InterPro" id="IPR029069">
    <property type="entry name" value="HotDog_dom_sf"/>
</dbReference>
<accession>A0A068RVZ8</accession>
<dbReference type="SUPFAM" id="SSF54637">
    <property type="entry name" value="Thioesterase/thiol ester dehydrase-isomerase"/>
    <property type="match status" value="1"/>
</dbReference>
<evidence type="ECO:0000256" key="2">
    <source>
        <dbReference type="SAM" id="Phobius"/>
    </source>
</evidence>
<dbReference type="OrthoDB" id="265761at2759"/>
<dbReference type="Proteomes" id="UP000027586">
    <property type="component" value="Unassembled WGS sequence"/>
</dbReference>
<dbReference type="Gene3D" id="3.10.129.10">
    <property type="entry name" value="Hotdog Thioesterase"/>
    <property type="match status" value="1"/>
</dbReference>
<dbReference type="PANTHER" id="PTHR12475">
    <property type="match status" value="1"/>
</dbReference>
<comment type="caution">
    <text evidence="3">The sequence shown here is derived from an EMBL/GenBank/DDBJ whole genome shotgun (WGS) entry which is preliminary data.</text>
</comment>
<dbReference type="Pfam" id="PF13279">
    <property type="entry name" value="4HBT_2"/>
    <property type="match status" value="1"/>
</dbReference>
<keyword evidence="2" id="KW-1133">Transmembrane helix</keyword>
<evidence type="ECO:0000256" key="1">
    <source>
        <dbReference type="ARBA" id="ARBA00038476"/>
    </source>
</evidence>
<reference evidence="3" key="1">
    <citation type="submission" date="2013-08" db="EMBL/GenBank/DDBJ databases">
        <title>Gene expansion shapes genome architecture in the human pathogen Lichtheimia corymbifera: an evolutionary genomics analysis in the ancient terrestrial Mucorales (Mucoromycotina).</title>
        <authorList>
            <person name="Schwartze V.U."/>
            <person name="Winter S."/>
            <person name="Shelest E."/>
            <person name="Marcet-Houben M."/>
            <person name="Horn F."/>
            <person name="Wehner S."/>
            <person name="Hoffmann K."/>
            <person name="Riege K."/>
            <person name="Sammeth M."/>
            <person name="Nowrousian M."/>
            <person name="Valiante V."/>
            <person name="Linde J."/>
            <person name="Jacobsen I.D."/>
            <person name="Marz M."/>
            <person name="Brakhage A.A."/>
            <person name="Gabaldon T."/>
            <person name="Bocker S."/>
            <person name="Voigt K."/>
        </authorList>
    </citation>
    <scope>NUCLEOTIDE SEQUENCE [LARGE SCALE GENOMIC DNA]</scope>
    <source>
        <strain evidence="3">FSU 9682</strain>
    </source>
</reference>
<dbReference type="CDD" id="cd00586">
    <property type="entry name" value="4HBT"/>
    <property type="match status" value="1"/>
</dbReference>
<comment type="similarity">
    <text evidence="1">Belongs to the lcsJ thioesterase family.</text>
</comment>
<evidence type="ECO:0000313" key="4">
    <source>
        <dbReference type="Proteomes" id="UP000027586"/>
    </source>
</evidence>
<feature type="transmembrane region" description="Helical" evidence="2">
    <location>
        <begin position="6"/>
        <end position="27"/>
    </location>
</feature>
<organism evidence="3 4">
    <name type="scientific">Lichtheimia corymbifera JMRC:FSU:9682</name>
    <dbReference type="NCBI Taxonomy" id="1263082"/>
    <lineage>
        <taxon>Eukaryota</taxon>
        <taxon>Fungi</taxon>
        <taxon>Fungi incertae sedis</taxon>
        <taxon>Mucoromycota</taxon>
        <taxon>Mucoromycotina</taxon>
        <taxon>Mucoromycetes</taxon>
        <taxon>Mucorales</taxon>
        <taxon>Lichtheimiaceae</taxon>
        <taxon>Lichtheimia</taxon>
    </lineage>
</organism>
<name>A0A068RVZ8_9FUNG</name>
<dbReference type="VEuPathDB" id="FungiDB:LCOR_05107.1"/>
<dbReference type="PANTHER" id="PTHR12475:SF4">
    <property type="entry name" value="PROTEIN THEM6"/>
    <property type="match status" value="1"/>
</dbReference>
<keyword evidence="4" id="KW-1185">Reference proteome</keyword>
<dbReference type="EMBL" id="CBTN010000019">
    <property type="protein sequence ID" value="CDH53792.1"/>
    <property type="molecule type" value="Genomic_DNA"/>
</dbReference>
<gene>
    <name evidence="3" type="ORF">LCOR_05107.1</name>
</gene>
<keyword evidence="2" id="KW-0472">Membrane</keyword>
<proteinExistence type="inferred from homology"/>